<dbReference type="Gene3D" id="3.30.450.410">
    <property type="match status" value="1"/>
</dbReference>
<evidence type="ECO:0000313" key="1">
    <source>
        <dbReference type="EMBL" id="CPV45959.1"/>
    </source>
</evidence>
<gene>
    <name evidence="1" type="ORF">ERS075579_01705</name>
</gene>
<dbReference type="Pfam" id="PF03243">
    <property type="entry name" value="MerB"/>
    <property type="match status" value="1"/>
</dbReference>
<dbReference type="SUPFAM" id="SSF160387">
    <property type="entry name" value="NosL/MerB-like"/>
    <property type="match status" value="1"/>
</dbReference>
<dbReference type="InterPro" id="IPR053717">
    <property type="entry name" value="MerB_lyase_sf"/>
</dbReference>
<name>A0A0U0ZLB2_9MYCO</name>
<organism evidence="1 2">
    <name type="scientific">Mycobacteroides abscessus</name>
    <dbReference type="NCBI Taxonomy" id="36809"/>
    <lineage>
        <taxon>Bacteria</taxon>
        <taxon>Bacillati</taxon>
        <taxon>Actinomycetota</taxon>
        <taxon>Actinomycetes</taxon>
        <taxon>Mycobacteriales</taxon>
        <taxon>Mycobacteriaceae</taxon>
        <taxon>Mycobacteroides</taxon>
    </lineage>
</organism>
<evidence type="ECO:0008006" key="3">
    <source>
        <dbReference type="Google" id="ProtNLM"/>
    </source>
</evidence>
<dbReference type="AlphaFoldDB" id="A0A0U0ZLB2"/>
<dbReference type="InterPro" id="IPR004927">
    <property type="entry name" value="MerB"/>
</dbReference>
<evidence type="ECO:0000313" key="2">
    <source>
        <dbReference type="Proteomes" id="UP000045782"/>
    </source>
</evidence>
<protein>
    <recommendedName>
        <fullName evidence="3">Alkylmercury lyase</fullName>
    </recommendedName>
</protein>
<sequence>MAQLSERARSVRRRIMTEIMSRGTAPTIAELRAEFAMSKTEMARLMRDLEGAICVALQDEEHAGAPTFQDEVLIEPQPPLGELVYARPFAAFRNHYAVTVAGQQNWYAECAVEACAISGQFPGSEVIVDSVCRQTKAPVRLVGREGFLVDYTPRTLRVHLAYPVREMPHRVVGWCDYNSFFASEDAVTQWRAAHPEIGGITRSPEQMACLITGSIGQGRHHYDYQPTLPVLTLARQMRTMGLTRTTRLGLPVPDPFWLPTPKMLSDWRRNGMGNFIRLRFR</sequence>
<accession>A0A0U0ZLB2</accession>
<reference evidence="1 2" key="1">
    <citation type="submission" date="2015-03" db="EMBL/GenBank/DDBJ databases">
        <authorList>
            <person name="Murphy D."/>
        </authorList>
    </citation>
    <scope>NUCLEOTIDE SEQUENCE [LARGE SCALE GENOMIC DNA]</scope>
    <source>
        <strain evidence="1 2">PAP088</strain>
    </source>
</reference>
<dbReference type="Proteomes" id="UP000045782">
    <property type="component" value="Unassembled WGS sequence"/>
</dbReference>
<proteinExistence type="predicted"/>
<dbReference type="EMBL" id="CSWP01000003">
    <property type="protein sequence ID" value="CPV45959.1"/>
    <property type="molecule type" value="Genomic_DNA"/>
</dbReference>
<dbReference type="RefSeq" id="WP_005103006.1">
    <property type="nucleotide sequence ID" value="NZ_AP022621.1"/>
</dbReference>
<dbReference type="GO" id="GO:0018836">
    <property type="term" value="F:alkylmercury lyase activity"/>
    <property type="evidence" value="ECO:0007669"/>
    <property type="project" value="InterPro"/>
</dbReference>